<organism evidence="2 3">
    <name type="scientific">Pedobacter metabolipauper</name>
    <dbReference type="NCBI Taxonomy" id="425513"/>
    <lineage>
        <taxon>Bacteria</taxon>
        <taxon>Pseudomonadati</taxon>
        <taxon>Bacteroidota</taxon>
        <taxon>Sphingobacteriia</taxon>
        <taxon>Sphingobacteriales</taxon>
        <taxon>Sphingobacteriaceae</taxon>
        <taxon>Pedobacter</taxon>
    </lineage>
</organism>
<dbReference type="EMBL" id="SNYC01000009">
    <property type="protein sequence ID" value="TDQ06404.1"/>
    <property type="molecule type" value="Genomic_DNA"/>
</dbReference>
<dbReference type="AlphaFoldDB" id="A0A4R6SQA3"/>
<dbReference type="Proteomes" id="UP000295620">
    <property type="component" value="Unassembled WGS sequence"/>
</dbReference>
<comment type="caution">
    <text evidence="2">The sequence shown here is derived from an EMBL/GenBank/DDBJ whole genome shotgun (WGS) entry which is preliminary data.</text>
</comment>
<name>A0A4R6SQA3_9SPHI</name>
<dbReference type="RefSeq" id="WP_133578262.1">
    <property type="nucleotide sequence ID" value="NZ_SNYC01000009.1"/>
</dbReference>
<evidence type="ECO:0000313" key="2">
    <source>
        <dbReference type="EMBL" id="TDQ06404.1"/>
    </source>
</evidence>
<accession>A0A4R6SQA3</accession>
<feature type="chain" id="PRO_5020431463" evidence="1">
    <location>
        <begin position="25"/>
        <end position="199"/>
    </location>
</feature>
<protein>
    <submittedName>
        <fullName evidence="2">Uncharacterized protein</fullName>
    </submittedName>
</protein>
<evidence type="ECO:0000256" key="1">
    <source>
        <dbReference type="SAM" id="SignalP"/>
    </source>
</evidence>
<proteinExistence type="predicted"/>
<keyword evidence="3" id="KW-1185">Reference proteome</keyword>
<dbReference type="PROSITE" id="PS51257">
    <property type="entry name" value="PROKAR_LIPOPROTEIN"/>
    <property type="match status" value="1"/>
</dbReference>
<evidence type="ECO:0000313" key="3">
    <source>
        <dbReference type="Proteomes" id="UP000295620"/>
    </source>
</evidence>
<keyword evidence="1" id="KW-0732">Signal</keyword>
<feature type="signal peptide" evidence="1">
    <location>
        <begin position="1"/>
        <end position="24"/>
    </location>
</feature>
<gene>
    <name evidence="2" type="ORF">ATK78_4474</name>
</gene>
<sequence>MKPFFKIILLFAGLFSIVSCTDHASEKPVGQNIPESKISGPFHFYKNIEIRPGINFEVVSWGRGVDSLGGYLVLMSDTLKNNYKSLSNEREGIITDAWNMDLDNDGNPEIYIEFSKQHILDLNVYEYSSGSFNKITFPGLNESLKKNYGGNDKFFMKEGELFRSFPLVNPKDSTQKAGELKTVRYRLSSNSFSSSEVKE</sequence>
<dbReference type="OrthoDB" id="980465at2"/>
<reference evidence="2 3" key="1">
    <citation type="submission" date="2019-03" db="EMBL/GenBank/DDBJ databases">
        <title>Genomic Encyclopedia of Archaeal and Bacterial Type Strains, Phase II (KMG-II): from individual species to whole genera.</title>
        <authorList>
            <person name="Goeker M."/>
        </authorList>
    </citation>
    <scope>NUCLEOTIDE SEQUENCE [LARGE SCALE GENOMIC DNA]</scope>
    <source>
        <strain evidence="2 3">DSM 19035</strain>
    </source>
</reference>